<evidence type="ECO:0000313" key="4">
    <source>
        <dbReference type="Proteomes" id="UP000050525"/>
    </source>
</evidence>
<dbReference type="GO" id="GO:0016020">
    <property type="term" value="C:membrane"/>
    <property type="evidence" value="ECO:0007669"/>
    <property type="project" value="TreeGrafter"/>
</dbReference>
<proteinExistence type="predicted"/>
<comment type="caution">
    <text evidence="3">The sequence shown here is derived from an EMBL/GenBank/DDBJ whole genome shotgun (WGS) entry which is preliminary data.</text>
</comment>
<gene>
    <name evidence="3" type="ORF">Y1Q_0003845</name>
</gene>
<dbReference type="AlphaFoldDB" id="A0A151MNU5"/>
<dbReference type="Proteomes" id="UP000050525">
    <property type="component" value="Unassembled WGS sequence"/>
</dbReference>
<dbReference type="SMART" id="SM00563">
    <property type="entry name" value="PlsC"/>
    <property type="match status" value="1"/>
</dbReference>
<dbReference type="eggNOG" id="KOG4321">
    <property type="taxonomic scope" value="Eukaryota"/>
</dbReference>
<organism evidence="3 4">
    <name type="scientific">Alligator mississippiensis</name>
    <name type="common">American alligator</name>
    <dbReference type="NCBI Taxonomy" id="8496"/>
    <lineage>
        <taxon>Eukaryota</taxon>
        <taxon>Metazoa</taxon>
        <taxon>Chordata</taxon>
        <taxon>Craniata</taxon>
        <taxon>Vertebrata</taxon>
        <taxon>Euteleostomi</taxon>
        <taxon>Archelosauria</taxon>
        <taxon>Archosauria</taxon>
        <taxon>Crocodylia</taxon>
        <taxon>Alligatoridae</taxon>
        <taxon>Alligatorinae</taxon>
        <taxon>Alligator</taxon>
    </lineage>
</organism>
<dbReference type="CDD" id="cd07987">
    <property type="entry name" value="LPLAT_MGAT-like"/>
    <property type="match status" value="2"/>
</dbReference>
<dbReference type="InterPro" id="IPR002123">
    <property type="entry name" value="Plipid/glycerol_acylTrfase"/>
</dbReference>
<keyword evidence="4" id="KW-1185">Reference proteome</keyword>
<keyword evidence="1" id="KW-1133">Transmembrane helix</keyword>
<evidence type="ECO:0000256" key="1">
    <source>
        <dbReference type="SAM" id="Phobius"/>
    </source>
</evidence>
<keyword evidence="1" id="KW-0472">Membrane</keyword>
<dbReference type="Pfam" id="PF01553">
    <property type="entry name" value="Acyltransferase"/>
    <property type="match status" value="2"/>
</dbReference>
<evidence type="ECO:0000259" key="2">
    <source>
        <dbReference type="SMART" id="SM00563"/>
    </source>
</evidence>
<protein>
    <recommendedName>
        <fullName evidence="2">Phospholipid/glycerol acyltransferase domain-containing protein</fullName>
    </recommendedName>
</protein>
<keyword evidence="1" id="KW-0812">Transmembrane</keyword>
<reference evidence="3 4" key="1">
    <citation type="journal article" date="2012" name="Genome Biol.">
        <title>Sequencing three crocodilian genomes to illuminate the evolution of archosaurs and amniotes.</title>
        <authorList>
            <person name="St John J.A."/>
            <person name="Braun E.L."/>
            <person name="Isberg S.R."/>
            <person name="Miles L.G."/>
            <person name="Chong A.Y."/>
            <person name="Gongora J."/>
            <person name="Dalzell P."/>
            <person name="Moran C."/>
            <person name="Bed'hom B."/>
            <person name="Abzhanov A."/>
            <person name="Burgess S.C."/>
            <person name="Cooksey A.M."/>
            <person name="Castoe T.A."/>
            <person name="Crawford N.G."/>
            <person name="Densmore L.D."/>
            <person name="Drew J.C."/>
            <person name="Edwards S.V."/>
            <person name="Faircloth B.C."/>
            <person name="Fujita M.K."/>
            <person name="Greenwold M.J."/>
            <person name="Hoffmann F.G."/>
            <person name="Howard J.M."/>
            <person name="Iguchi T."/>
            <person name="Janes D.E."/>
            <person name="Khan S.Y."/>
            <person name="Kohno S."/>
            <person name="de Koning A.J."/>
            <person name="Lance S.L."/>
            <person name="McCarthy F.M."/>
            <person name="McCormack J.E."/>
            <person name="Merchant M.E."/>
            <person name="Peterson D.G."/>
            <person name="Pollock D.D."/>
            <person name="Pourmand N."/>
            <person name="Raney B.J."/>
            <person name="Roessler K.A."/>
            <person name="Sanford J.R."/>
            <person name="Sawyer R.H."/>
            <person name="Schmidt C.J."/>
            <person name="Triplett E.W."/>
            <person name="Tuberville T.D."/>
            <person name="Venegas-Anaya M."/>
            <person name="Howard J.T."/>
            <person name="Jarvis E.D."/>
            <person name="Guillette L.J.Jr."/>
            <person name="Glenn T.C."/>
            <person name="Green R.E."/>
            <person name="Ray D.A."/>
        </authorList>
    </citation>
    <scope>NUCLEOTIDE SEQUENCE [LARGE SCALE GENOMIC DNA]</scope>
    <source>
        <strain evidence="3">KSC_2009_1</strain>
    </source>
</reference>
<evidence type="ECO:0000313" key="3">
    <source>
        <dbReference type="EMBL" id="KYO26089.1"/>
    </source>
</evidence>
<accession>A0A151MNU5</accession>
<sequence length="538" mass="61021">MILPQLWRELHSVSVLLFTGEDKKNRSLRGDTYDQYKLSGLHIRRMEYHGVSGDMLIYMVILVMVAAILIPYVIPFILGLCFYFSSMFAIIYKRIAQLKSNHSDDILDGPRKALSYFWDLYGKIWHGYELHGLENIPEGPCLIIFYHGAISIDHLIFVARYFILTHRMCVSVIDRFFVKLPGLKSLLETFSATSGTKEECLNALKNGQVVAVSPGGAREAYFSDETYKLIWGNRKGFAQLAIDAKVPIIPMYTENIREAYMMPKERRLIRWLYETSRLPIISPHGGFPVKLCAHVGEPIPYDPNITAEELAEKEAGEGYELHGLENIPEGPALLILYHGAVSIDHIIFVARFFILTHRMCVSVAHRYFFKIPGLQSILEVFSVIPGTKEECLDALKKGQVVAIAPGGAREALFSDDTYKLIWVHHKGFAQLAIDAKVPIIPMYTENVREAYRMPKERKLTRWLYETLGLSVTAPCGGLPVKLRTHIGEPIPYDPNTTAEELAEKTKTALQNLIQSHQQIPGSIWKALLARFDKPQKDD</sequence>
<dbReference type="PANTHER" id="PTHR22753:SF22">
    <property type="entry name" value="PHOSPHOLIPID_GLYCEROL ACYLTRANSFERASE DOMAIN-CONTAINING PROTEIN"/>
    <property type="match status" value="1"/>
</dbReference>
<feature type="domain" description="Phospholipid/glycerol acyltransferase" evidence="2">
    <location>
        <begin position="332"/>
        <end position="447"/>
    </location>
</feature>
<dbReference type="PANTHER" id="PTHR22753">
    <property type="entry name" value="TRANSMEMBRANE PROTEIN 68"/>
    <property type="match status" value="1"/>
</dbReference>
<feature type="transmembrane region" description="Helical" evidence="1">
    <location>
        <begin position="55"/>
        <end position="84"/>
    </location>
</feature>
<dbReference type="EMBL" id="AKHW03005657">
    <property type="protein sequence ID" value="KYO26089.1"/>
    <property type="molecule type" value="Genomic_DNA"/>
</dbReference>
<dbReference type="SUPFAM" id="SSF69593">
    <property type="entry name" value="Glycerol-3-phosphate (1)-acyltransferase"/>
    <property type="match status" value="1"/>
</dbReference>
<name>A0A151MNU5_ALLMI</name>
<dbReference type="GO" id="GO:0016746">
    <property type="term" value="F:acyltransferase activity"/>
    <property type="evidence" value="ECO:0007669"/>
    <property type="project" value="InterPro"/>
</dbReference>